<evidence type="ECO:0000259" key="1">
    <source>
        <dbReference type="Pfam" id="PF07045"/>
    </source>
</evidence>
<feature type="domain" description="DUF1330" evidence="1">
    <location>
        <begin position="2"/>
        <end position="96"/>
    </location>
</feature>
<dbReference type="Proteomes" id="UP001595834">
    <property type="component" value="Unassembled WGS sequence"/>
</dbReference>
<organism evidence="2 3">
    <name type="scientific">Streptomyces mauvecolor</name>
    <dbReference type="NCBI Taxonomy" id="58345"/>
    <lineage>
        <taxon>Bacteria</taxon>
        <taxon>Bacillati</taxon>
        <taxon>Actinomycetota</taxon>
        <taxon>Actinomycetes</taxon>
        <taxon>Kitasatosporales</taxon>
        <taxon>Streptomycetaceae</taxon>
        <taxon>Streptomyces</taxon>
    </lineage>
</organism>
<name>A0ABV9UJC3_9ACTN</name>
<comment type="caution">
    <text evidence="2">The sequence shown here is derived from an EMBL/GenBank/DDBJ whole genome shotgun (WGS) entry which is preliminary data.</text>
</comment>
<reference evidence="3" key="1">
    <citation type="journal article" date="2019" name="Int. J. Syst. Evol. Microbiol.">
        <title>The Global Catalogue of Microorganisms (GCM) 10K type strain sequencing project: providing services to taxonomists for standard genome sequencing and annotation.</title>
        <authorList>
            <consortium name="The Broad Institute Genomics Platform"/>
            <consortium name="The Broad Institute Genome Sequencing Center for Infectious Disease"/>
            <person name="Wu L."/>
            <person name="Ma J."/>
        </authorList>
    </citation>
    <scope>NUCLEOTIDE SEQUENCE [LARGE SCALE GENOMIC DNA]</scope>
    <source>
        <strain evidence="3">CCM 7224</strain>
    </source>
</reference>
<dbReference type="Gene3D" id="3.30.70.100">
    <property type="match status" value="1"/>
</dbReference>
<keyword evidence="3" id="KW-1185">Reference proteome</keyword>
<dbReference type="RefSeq" id="WP_344375515.1">
    <property type="nucleotide sequence ID" value="NZ_BAAASQ010000011.1"/>
</dbReference>
<evidence type="ECO:0000313" key="2">
    <source>
        <dbReference type="EMBL" id="MFC4955831.1"/>
    </source>
</evidence>
<proteinExistence type="predicted"/>
<dbReference type="Pfam" id="PF07045">
    <property type="entry name" value="DUF1330"/>
    <property type="match status" value="1"/>
</dbReference>
<dbReference type="EMBL" id="JBHSIZ010000006">
    <property type="protein sequence ID" value="MFC4955831.1"/>
    <property type="molecule type" value="Genomic_DNA"/>
</dbReference>
<gene>
    <name evidence="2" type="ORF">ACFPFX_05900</name>
</gene>
<dbReference type="PANTHER" id="PTHR41521">
    <property type="match status" value="1"/>
</dbReference>
<evidence type="ECO:0000313" key="3">
    <source>
        <dbReference type="Proteomes" id="UP001595834"/>
    </source>
</evidence>
<dbReference type="InterPro" id="IPR011008">
    <property type="entry name" value="Dimeric_a/b-barrel"/>
</dbReference>
<accession>A0ABV9UJC3</accession>
<sequence length="121" mass="13092">MTAYAIGNLRPPARLDEQVFEYMERIQSTLDPFGGRFLVHNAVLDVREGEWPEALVIIGFPGIEEARGWYDSAAYQELVSLRADHIPGDLVLVDGVGDGYDAGHTAAAYRAMQAGTPAAAA</sequence>
<dbReference type="SUPFAM" id="SSF54909">
    <property type="entry name" value="Dimeric alpha+beta barrel"/>
    <property type="match status" value="1"/>
</dbReference>
<dbReference type="InterPro" id="IPR010753">
    <property type="entry name" value="DUF1330"/>
</dbReference>
<dbReference type="PANTHER" id="PTHR41521:SF4">
    <property type="entry name" value="BLR0684 PROTEIN"/>
    <property type="match status" value="1"/>
</dbReference>
<protein>
    <submittedName>
        <fullName evidence="2">DUF1330 domain-containing protein</fullName>
    </submittedName>
</protein>